<dbReference type="AlphaFoldDB" id="A0AAV4ZN29"/>
<dbReference type="SUPFAM" id="SSF53448">
    <property type="entry name" value="Nucleotide-diphospho-sugar transferases"/>
    <property type="match status" value="1"/>
</dbReference>
<comment type="caution">
    <text evidence="2">The sequence shown here is derived from an EMBL/GenBank/DDBJ whole genome shotgun (WGS) entry which is preliminary data.</text>
</comment>
<dbReference type="InterPro" id="IPR050256">
    <property type="entry name" value="Glycosyltransferase_2"/>
</dbReference>
<reference evidence="2" key="1">
    <citation type="journal article" date="2016" name="Front. Microbiol.">
        <title>Genome Sequence of the Piezophilic, Mesophilic Sulfate-Reducing Bacterium Desulfovibrio indicus J2T.</title>
        <authorList>
            <person name="Cao J."/>
            <person name="Maignien L."/>
            <person name="Shao Z."/>
            <person name="Alain K."/>
            <person name="Jebbar M."/>
        </authorList>
    </citation>
    <scope>NUCLEOTIDE SEQUENCE</scope>
    <source>
        <strain evidence="2">DSM 16372</strain>
    </source>
</reference>
<proteinExistence type="predicted"/>
<accession>A0AAV4ZN29</accession>
<dbReference type="PANTHER" id="PTHR48090:SF7">
    <property type="entry name" value="RFBJ PROTEIN"/>
    <property type="match status" value="1"/>
</dbReference>
<dbReference type="CDD" id="cd04179">
    <property type="entry name" value="DPM_DPG-synthase_like"/>
    <property type="match status" value="1"/>
</dbReference>
<dbReference type="Proteomes" id="UP001055247">
    <property type="component" value="Unassembled WGS sequence"/>
</dbReference>
<dbReference type="Pfam" id="PF00535">
    <property type="entry name" value="Glycos_transf_2"/>
    <property type="match status" value="1"/>
</dbReference>
<gene>
    <name evidence="2" type="ORF">BHAOGJBA_2850</name>
</gene>
<feature type="domain" description="Glycosyltransferase 2-like" evidence="1">
    <location>
        <begin position="5"/>
        <end position="156"/>
    </location>
</feature>
<dbReference type="Gene3D" id="3.90.550.10">
    <property type="entry name" value="Spore Coat Polysaccharide Biosynthesis Protein SpsA, Chain A"/>
    <property type="match status" value="1"/>
</dbReference>
<keyword evidence="3" id="KW-1185">Reference proteome</keyword>
<name>A0AAV4ZN29_9HYPH</name>
<evidence type="ECO:0000313" key="3">
    <source>
        <dbReference type="Proteomes" id="UP001055247"/>
    </source>
</evidence>
<dbReference type="InterPro" id="IPR029044">
    <property type="entry name" value="Nucleotide-diphossugar_trans"/>
</dbReference>
<protein>
    <submittedName>
        <fullName evidence="2">Glycosyltransferase</fullName>
    </submittedName>
</protein>
<organism evidence="2 3">
    <name type="scientific">Methylobacterium hispanicum</name>
    <dbReference type="NCBI Taxonomy" id="270350"/>
    <lineage>
        <taxon>Bacteria</taxon>
        <taxon>Pseudomonadati</taxon>
        <taxon>Pseudomonadota</taxon>
        <taxon>Alphaproteobacteria</taxon>
        <taxon>Hyphomicrobiales</taxon>
        <taxon>Methylobacteriaceae</taxon>
        <taxon>Methylobacterium</taxon>
    </lineage>
</organism>
<dbReference type="InterPro" id="IPR001173">
    <property type="entry name" value="Glyco_trans_2-like"/>
</dbReference>
<reference evidence="2" key="2">
    <citation type="submission" date="2021-08" db="EMBL/GenBank/DDBJ databases">
        <authorList>
            <person name="Tani A."/>
            <person name="Ola A."/>
            <person name="Ogura Y."/>
            <person name="Katsura K."/>
            <person name="Hayashi T."/>
        </authorList>
    </citation>
    <scope>NUCLEOTIDE SEQUENCE</scope>
    <source>
        <strain evidence="2">DSM 16372</strain>
    </source>
</reference>
<dbReference type="RefSeq" id="WP_238230176.1">
    <property type="nucleotide sequence ID" value="NZ_BPQO01000011.1"/>
</dbReference>
<evidence type="ECO:0000259" key="1">
    <source>
        <dbReference type="Pfam" id="PF00535"/>
    </source>
</evidence>
<evidence type="ECO:0000313" key="2">
    <source>
        <dbReference type="EMBL" id="GJD89324.1"/>
    </source>
</evidence>
<sequence>MEPVSVVIPTLNEAGSIGRVIREIPAAYAGDVIVADSGSRDGTARIAREAGARVIDGGHGYGRACARGAEAADPAHRVIVFMDGDGADRGDLIARIADPVLRGEQDFVLASRTRGDREPGAMLWHQVLAGRLAGFGIGALYGARYSDMCAFRAIDRAALQGLALREMTYGWNIEMQMQAARAGLRIDEVPLPYRCRTAGASKVAGSFRGTLRAGTKIVTTFLRVAATAAPAHPAPRP</sequence>
<dbReference type="PANTHER" id="PTHR48090">
    <property type="entry name" value="UNDECAPRENYL-PHOSPHATE 4-DEOXY-4-FORMAMIDO-L-ARABINOSE TRANSFERASE-RELATED"/>
    <property type="match status" value="1"/>
</dbReference>
<dbReference type="EMBL" id="BPQO01000011">
    <property type="protein sequence ID" value="GJD89324.1"/>
    <property type="molecule type" value="Genomic_DNA"/>
</dbReference>